<dbReference type="Gene3D" id="3.30.200.20">
    <property type="entry name" value="Phosphorylase Kinase, domain 1"/>
    <property type="match status" value="1"/>
</dbReference>
<dbReference type="FunFam" id="3.30.200.20:FF:000034">
    <property type="entry name" value="Kinase suppressor of Ras 1"/>
    <property type="match status" value="1"/>
</dbReference>
<sequence>MDSGKDEGVNGVLTLAKSNSREGDGDSFKSNNNKEKPLALKVTSLGSFRNESQSFRADRIDLKMLDIQLEKMNCGRSWSLESEGRVRKEQWQIDLSKLDIRHVIAKGTYGIVYRAVYDGQNVAVKVLDWGEDGFATTALTAALRASFRQEVSVWHKLEHPNVTKFIGASMATSKLKIPSTNSLDDRRLSNPSSACCIVVEYLPGGTLKNYLYRNRRKKIAFKIVVQLALDLARGSNLRPEIPRCCPSSYASIMKKCWNANPQKRPEMDDVVRVLEALDTSKGGGMIPEDQASGCFCFGTPRGP</sequence>
<dbReference type="SUPFAM" id="SSF56112">
    <property type="entry name" value="Protein kinase-like (PK-like)"/>
    <property type="match status" value="1"/>
</dbReference>
<feature type="region of interest" description="Disordered" evidence="7">
    <location>
        <begin position="1"/>
        <end position="35"/>
    </location>
</feature>
<dbReference type="InterPro" id="IPR000719">
    <property type="entry name" value="Prot_kinase_dom"/>
</dbReference>
<feature type="compositionally biased region" description="Basic and acidic residues" evidence="7">
    <location>
        <begin position="19"/>
        <end position="35"/>
    </location>
</feature>
<dbReference type="InterPro" id="IPR001245">
    <property type="entry name" value="Ser-Thr/Tyr_kinase_cat_dom"/>
</dbReference>
<keyword evidence="1" id="KW-0808">Transferase</keyword>
<evidence type="ECO:0000256" key="7">
    <source>
        <dbReference type="SAM" id="MobiDB-lite"/>
    </source>
</evidence>
<accession>A0A2P5FAY5</accession>
<keyword evidence="2" id="KW-0547">Nucleotide-binding</keyword>
<evidence type="ECO:0000256" key="4">
    <source>
        <dbReference type="ARBA" id="ARBA00022840"/>
    </source>
</evidence>
<dbReference type="PANTHER" id="PTHR44329">
    <property type="entry name" value="SERINE/THREONINE-PROTEIN KINASE TNNI3K-RELATED"/>
    <property type="match status" value="1"/>
</dbReference>
<name>A0A2P5FAY5_TREOI</name>
<evidence type="ECO:0000256" key="3">
    <source>
        <dbReference type="ARBA" id="ARBA00022777"/>
    </source>
</evidence>
<dbReference type="Proteomes" id="UP000237000">
    <property type="component" value="Unassembled WGS sequence"/>
</dbReference>
<dbReference type="PANTHER" id="PTHR44329:SF271">
    <property type="entry name" value="ATMRK1"/>
    <property type="match status" value="1"/>
</dbReference>
<dbReference type="PROSITE" id="PS50011">
    <property type="entry name" value="PROTEIN_KINASE_DOM"/>
    <property type="match status" value="1"/>
</dbReference>
<reference evidence="10" key="1">
    <citation type="submission" date="2016-06" db="EMBL/GenBank/DDBJ databases">
        <title>Parallel loss of symbiosis genes in relatives of nitrogen-fixing non-legume Parasponia.</title>
        <authorList>
            <person name="Van Velzen R."/>
            <person name="Holmer R."/>
            <person name="Bu F."/>
            <person name="Rutten L."/>
            <person name="Van Zeijl A."/>
            <person name="Liu W."/>
            <person name="Santuari L."/>
            <person name="Cao Q."/>
            <person name="Sharma T."/>
            <person name="Shen D."/>
            <person name="Roswanjaya Y."/>
            <person name="Wardhani T."/>
            <person name="Kalhor M.S."/>
            <person name="Jansen J."/>
            <person name="Van den Hoogen J."/>
            <person name="Gungor B."/>
            <person name="Hartog M."/>
            <person name="Hontelez J."/>
            <person name="Verver J."/>
            <person name="Yang W.-C."/>
            <person name="Schijlen E."/>
            <person name="Repin R."/>
            <person name="Schilthuizen M."/>
            <person name="Schranz E."/>
            <person name="Heidstra R."/>
            <person name="Miyata K."/>
            <person name="Fedorova E."/>
            <person name="Kohlen W."/>
            <person name="Bisseling T."/>
            <person name="Smit S."/>
            <person name="Geurts R."/>
        </authorList>
    </citation>
    <scope>NUCLEOTIDE SEQUENCE [LARGE SCALE GENOMIC DNA]</scope>
    <source>
        <strain evidence="10">cv. RG33-2</strain>
    </source>
</reference>
<dbReference type="Gene3D" id="1.10.510.10">
    <property type="entry name" value="Transferase(Phosphotransferase) domain 1"/>
    <property type="match status" value="1"/>
</dbReference>
<protein>
    <submittedName>
        <fullName evidence="9">Tyrosine-protein kinase</fullName>
    </submittedName>
</protein>
<evidence type="ECO:0000259" key="8">
    <source>
        <dbReference type="PROSITE" id="PS50011"/>
    </source>
</evidence>
<evidence type="ECO:0000313" key="10">
    <source>
        <dbReference type="Proteomes" id="UP000237000"/>
    </source>
</evidence>
<dbReference type="GO" id="GO:0004674">
    <property type="term" value="F:protein serine/threonine kinase activity"/>
    <property type="evidence" value="ECO:0007669"/>
    <property type="project" value="UniProtKB-EC"/>
</dbReference>
<keyword evidence="10" id="KW-1185">Reference proteome</keyword>
<dbReference type="InterPro" id="IPR011009">
    <property type="entry name" value="Kinase-like_dom_sf"/>
</dbReference>
<dbReference type="EMBL" id="JXTC01000047">
    <property type="protein sequence ID" value="PON94951.1"/>
    <property type="molecule type" value="Genomic_DNA"/>
</dbReference>
<gene>
    <name evidence="9" type="ORF">TorRG33x02_091500</name>
</gene>
<dbReference type="STRING" id="63057.A0A2P5FAY5"/>
<evidence type="ECO:0000256" key="2">
    <source>
        <dbReference type="ARBA" id="ARBA00022741"/>
    </source>
</evidence>
<keyword evidence="3 9" id="KW-0418">Kinase</keyword>
<dbReference type="InParanoid" id="A0A2P5FAY5"/>
<keyword evidence="4" id="KW-0067">ATP-binding</keyword>
<proteinExistence type="predicted"/>
<dbReference type="OrthoDB" id="4062651at2759"/>
<comment type="catalytic activity">
    <reaction evidence="5">
        <text>L-threonyl-[protein] + ATP = O-phospho-L-threonyl-[protein] + ADP + H(+)</text>
        <dbReference type="Rhea" id="RHEA:46608"/>
        <dbReference type="Rhea" id="RHEA-COMP:11060"/>
        <dbReference type="Rhea" id="RHEA-COMP:11605"/>
        <dbReference type="ChEBI" id="CHEBI:15378"/>
        <dbReference type="ChEBI" id="CHEBI:30013"/>
        <dbReference type="ChEBI" id="CHEBI:30616"/>
        <dbReference type="ChEBI" id="CHEBI:61977"/>
        <dbReference type="ChEBI" id="CHEBI:456216"/>
        <dbReference type="EC" id="2.7.11.1"/>
    </reaction>
</comment>
<organism evidence="9 10">
    <name type="scientific">Trema orientale</name>
    <name type="common">Charcoal tree</name>
    <name type="synonym">Celtis orientalis</name>
    <dbReference type="NCBI Taxonomy" id="63057"/>
    <lineage>
        <taxon>Eukaryota</taxon>
        <taxon>Viridiplantae</taxon>
        <taxon>Streptophyta</taxon>
        <taxon>Embryophyta</taxon>
        <taxon>Tracheophyta</taxon>
        <taxon>Spermatophyta</taxon>
        <taxon>Magnoliopsida</taxon>
        <taxon>eudicotyledons</taxon>
        <taxon>Gunneridae</taxon>
        <taxon>Pentapetalae</taxon>
        <taxon>rosids</taxon>
        <taxon>fabids</taxon>
        <taxon>Rosales</taxon>
        <taxon>Cannabaceae</taxon>
        <taxon>Trema</taxon>
    </lineage>
</organism>
<evidence type="ECO:0000256" key="5">
    <source>
        <dbReference type="ARBA" id="ARBA00047899"/>
    </source>
</evidence>
<dbReference type="GO" id="GO:0005524">
    <property type="term" value="F:ATP binding"/>
    <property type="evidence" value="ECO:0007669"/>
    <property type="project" value="UniProtKB-KW"/>
</dbReference>
<dbReference type="AlphaFoldDB" id="A0A2P5FAY5"/>
<dbReference type="GO" id="GO:0005886">
    <property type="term" value="C:plasma membrane"/>
    <property type="evidence" value="ECO:0007669"/>
    <property type="project" value="TreeGrafter"/>
</dbReference>
<feature type="domain" description="Protein kinase" evidence="8">
    <location>
        <begin position="98"/>
        <end position="303"/>
    </location>
</feature>
<dbReference type="Pfam" id="PF07714">
    <property type="entry name" value="PK_Tyr_Ser-Thr"/>
    <property type="match status" value="2"/>
</dbReference>
<comment type="caution">
    <text evidence="9">The sequence shown here is derived from an EMBL/GenBank/DDBJ whole genome shotgun (WGS) entry which is preliminary data.</text>
</comment>
<dbReference type="InterPro" id="IPR051681">
    <property type="entry name" value="Ser/Thr_Kinases-Pseudokinases"/>
</dbReference>
<evidence type="ECO:0000256" key="1">
    <source>
        <dbReference type="ARBA" id="ARBA00022679"/>
    </source>
</evidence>
<comment type="catalytic activity">
    <reaction evidence="6">
        <text>L-seryl-[protein] + ATP = O-phospho-L-seryl-[protein] + ADP + H(+)</text>
        <dbReference type="Rhea" id="RHEA:17989"/>
        <dbReference type="Rhea" id="RHEA-COMP:9863"/>
        <dbReference type="Rhea" id="RHEA-COMP:11604"/>
        <dbReference type="ChEBI" id="CHEBI:15378"/>
        <dbReference type="ChEBI" id="CHEBI:29999"/>
        <dbReference type="ChEBI" id="CHEBI:30616"/>
        <dbReference type="ChEBI" id="CHEBI:83421"/>
        <dbReference type="ChEBI" id="CHEBI:456216"/>
        <dbReference type="EC" id="2.7.11.1"/>
    </reaction>
</comment>
<evidence type="ECO:0000313" key="9">
    <source>
        <dbReference type="EMBL" id="PON94951.1"/>
    </source>
</evidence>
<evidence type="ECO:0000256" key="6">
    <source>
        <dbReference type="ARBA" id="ARBA00048679"/>
    </source>
</evidence>